<feature type="non-terminal residue" evidence="6">
    <location>
        <position position="404"/>
    </location>
</feature>
<dbReference type="SMART" id="SM00209">
    <property type="entry name" value="TSP1"/>
    <property type="match status" value="1"/>
</dbReference>
<dbReference type="GeneID" id="103057046"/>
<dbReference type="Gene3D" id="2.20.100.10">
    <property type="entry name" value="Thrombospondin type-1 (TSP1) repeat"/>
    <property type="match status" value="1"/>
</dbReference>
<dbReference type="PROSITE" id="PS50092">
    <property type="entry name" value="TSP1"/>
    <property type="match status" value="1"/>
</dbReference>
<evidence type="ECO:0000313" key="5">
    <source>
        <dbReference type="Proteomes" id="UP000695026"/>
    </source>
</evidence>
<dbReference type="KEGG" id="pbi:103057046"/>
<dbReference type="Proteomes" id="UP000695026">
    <property type="component" value="Unplaced"/>
</dbReference>
<evidence type="ECO:0000256" key="1">
    <source>
        <dbReference type="ARBA" id="ARBA00004613"/>
    </source>
</evidence>
<dbReference type="InterPro" id="IPR045371">
    <property type="entry name" value="ADAMTS_CR_3"/>
</dbReference>
<evidence type="ECO:0000259" key="4">
    <source>
        <dbReference type="Pfam" id="PF19236"/>
    </source>
</evidence>
<comment type="subcellular location">
    <subcellularLocation>
        <location evidence="1">Secreted</location>
    </subcellularLocation>
</comment>
<reference evidence="6" key="1">
    <citation type="submission" date="2025-08" db="UniProtKB">
        <authorList>
            <consortium name="RefSeq"/>
        </authorList>
    </citation>
    <scope>IDENTIFICATION</scope>
    <source>
        <tissue evidence="6">Liver</tissue>
    </source>
</reference>
<dbReference type="PANTHER" id="PTHR13723">
    <property type="entry name" value="ADAMTS A DISINTEGRIN AND METALLOPROTEASE WITH THROMBOSPONDIN MOTIFS PROTEASE"/>
    <property type="match status" value="1"/>
</dbReference>
<dbReference type="Pfam" id="PF19236">
    <property type="entry name" value="ADAMTS_CR_3"/>
    <property type="match status" value="1"/>
</dbReference>
<keyword evidence="2" id="KW-0964">Secreted</keyword>
<accession>A0A9F2R2T7</accession>
<sequence length="404" mass="44845">MLDNFKGSLRVLSSLVMFGFQLVIPQPSIEHRKVPQRIGDQNAAPEEENGGIPGVWGSWGPWSACSRSCSGGVMVQMRPCLPGYYYERNSHKPGQYPTSGRALAHLQRPPQEDPLPPFSGHVISAIRTSVPLHRNEEPPQATHPRAALSSGGRNDSHWSRATTREGRFSQSRRRSPKPERRGRNKNPIGPGKYGYGKVPYILPLQTDTGQSPHRPRKQRQSMQPSSNQQGVGAAPTYVHPGSPSHHHGGAYQDDHQSPPRSQGASSTFYQQPAPHLQAFPAASQSLFQGTERSRHQPVQGQMSTQQAAAIVCTGAYKQYRLCNTNACLENRNIREVQCASYNNKPFMGRFYEWEPFAEVKGNQKCELNCRAVGYRFYVRQAEKVIDGTPCDQNGTSICVSGQCK</sequence>
<dbReference type="OMA" id="HYEWEPF"/>
<dbReference type="PANTHER" id="PTHR13723:SF16">
    <property type="entry name" value="THROMBOSPONDIN TYPE-1 DOMAIN-CONTAINING PROTEIN 4"/>
    <property type="match status" value="1"/>
</dbReference>
<dbReference type="GO" id="GO:0006508">
    <property type="term" value="P:proteolysis"/>
    <property type="evidence" value="ECO:0007669"/>
    <property type="project" value="TreeGrafter"/>
</dbReference>
<keyword evidence="5" id="KW-1185">Reference proteome</keyword>
<feature type="compositionally biased region" description="Polar residues" evidence="3">
    <location>
        <begin position="258"/>
        <end position="268"/>
    </location>
</feature>
<organism evidence="5 6">
    <name type="scientific">Python bivittatus</name>
    <name type="common">Burmese python</name>
    <name type="synonym">Python molurus bivittatus</name>
    <dbReference type="NCBI Taxonomy" id="176946"/>
    <lineage>
        <taxon>Eukaryota</taxon>
        <taxon>Metazoa</taxon>
        <taxon>Chordata</taxon>
        <taxon>Craniata</taxon>
        <taxon>Vertebrata</taxon>
        <taxon>Euteleostomi</taxon>
        <taxon>Lepidosauria</taxon>
        <taxon>Squamata</taxon>
        <taxon>Bifurcata</taxon>
        <taxon>Unidentata</taxon>
        <taxon>Episquamata</taxon>
        <taxon>Toxicofera</taxon>
        <taxon>Serpentes</taxon>
        <taxon>Henophidia</taxon>
        <taxon>Pythonidae</taxon>
        <taxon>Python</taxon>
    </lineage>
</organism>
<protein>
    <submittedName>
        <fullName evidence="6">Thrombospondin type-1 domain-containing protein 4</fullName>
    </submittedName>
</protein>
<proteinExistence type="predicted"/>
<dbReference type="InterPro" id="IPR050439">
    <property type="entry name" value="ADAMTS_ADAMTS-like"/>
</dbReference>
<dbReference type="GO" id="GO:0031012">
    <property type="term" value="C:extracellular matrix"/>
    <property type="evidence" value="ECO:0007669"/>
    <property type="project" value="TreeGrafter"/>
</dbReference>
<dbReference type="RefSeq" id="XP_007434753.1">
    <property type="nucleotide sequence ID" value="XM_007434691.2"/>
</dbReference>
<gene>
    <name evidence="6" type="primary">LOC103057046</name>
</gene>
<name>A0A9F2R2T7_PYTBI</name>
<evidence type="ECO:0000313" key="6">
    <source>
        <dbReference type="RefSeq" id="XP_007434753.1"/>
    </source>
</evidence>
<dbReference type="AlphaFoldDB" id="A0A9F2R2T7"/>
<feature type="domain" description="ADAMTS/ADAMTS-like cysteine-rich" evidence="4">
    <location>
        <begin position="344"/>
        <end position="404"/>
    </location>
</feature>
<dbReference type="GO" id="GO:0005576">
    <property type="term" value="C:extracellular region"/>
    <property type="evidence" value="ECO:0007669"/>
    <property type="project" value="UniProtKB-SubCell"/>
</dbReference>
<dbReference type="GO" id="GO:0030198">
    <property type="term" value="P:extracellular matrix organization"/>
    <property type="evidence" value="ECO:0007669"/>
    <property type="project" value="TreeGrafter"/>
</dbReference>
<dbReference type="OrthoDB" id="10062690at2759"/>
<evidence type="ECO:0000256" key="3">
    <source>
        <dbReference type="SAM" id="MobiDB-lite"/>
    </source>
</evidence>
<dbReference type="InterPro" id="IPR036383">
    <property type="entry name" value="TSP1_rpt_sf"/>
</dbReference>
<dbReference type="InterPro" id="IPR000884">
    <property type="entry name" value="TSP1_rpt"/>
</dbReference>
<dbReference type="GO" id="GO:0004222">
    <property type="term" value="F:metalloendopeptidase activity"/>
    <property type="evidence" value="ECO:0007669"/>
    <property type="project" value="TreeGrafter"/>
</dbReference>
<feature type="region of interest" description="Disordered" evidence="3">
    <location>
        <begin position="134"/>
        <end position="268"/>
    </location>
</feature>
<feature type="compositionally biased region" description="Low complexity" evidence="3">
    <location>
        <begin position="185"/>
        <end position="200"/>
    </location>
</feature>
<evidence type="ECO:0000256" key="2">
    <source>
        <dbReference type="ARBA" id="ARBA00022525"/>
    </source>
</evidence>
<dbReference type="SUPFAM" id="SSF82895">
    <property type="entry name" value="TSP-1 type 1 repeat"/>
    <property type="match status" value="1"/>
</dbReference>
<feature type="compositionally biased region" description="Basic and acidic residues" evidence="3">
    <location>
        <begin position="154"/>
        <end position="167"/>
    </location>
</feature>
<feature type="compositionally biased region" description="Polar residues" evidence="3">
    <location>
        <begin position="220"/>
        <end position="230"/>
    </location>
</feature>